<feature type="region of interest" description="Disordered" evidence="1">
    <location>
        <begin position="79"/>
        <end position="117"/>
    </location>
</feature>
<gene>
    <name evidence="2" type="ORF">BZ3500_MVSOF-1268-A1-R1_CHR11-2G03417</name>
</gene>
<sequence length="134" mass="14429">MLGFAASSGSSSSPSSTSSSMLRLKVKRSEPLPTYSGPNQIPPSYEQATGKKTIRSPTPERTPSSLSYWLDLVVSQREAQAQQVHSSSGSQSSSAGPSASARRRRRRAAGIWGQARARDEAMMSGWTKEITPRT</sequence>
<dbReference type="EMBL" id="FMWP01000061">
    <property type="protein sequence ID" value="SCZ95301.1"/>
    <property type="molecule type" value="Genomic_DNA"/>
</dbReference>
<dbReference type="Proteomes" id="UP000249723">
    <property type="component" value="Unassembled WGS sequence"/>
</dbReference>
<organism evidence="2 3">
    <name type="scientific">Microbotryum saponariae</name>
    <dbReference type="NCBI Taxonomy" id="289078"/>
    <lineage>
        <taxon>Eukaryota</taxon>
        <taxon>Fungi</taxon>
        <taxon>Dikarya</taxon>
        <taxon>Basidiomycota</taxon>
        <taxon>Pucciniomycotina</taxon>
        <taxon>Microbotryomycetes</taxon>
        <taxon>Microbotryales</taxon>
        <taxon>Microbotryaceae</taxon>
        <taxon>Microbotryum</taxon>
    </lineage>
</organism>
<evidence type="ECO:0000313" key="2">
    <source>
        <dbReference type="EMBL" id="SCZ95301.1"/>
    </source>
</evidence>
<name>A0A2X0N7S9_9BASI</name>
<dbReference type="AlphaFoldDB" id="A0A2X0N7S9"/>
<feature type="compositionally biased region" description="Low complexity" evidence="1">
    <location>
        <begin position="79"/>
        <end position="100"/>
    </location>
</feature>
<keyword evidence="3" id="KW-1185">Reference proteome</keyword>
<accession>A0A2X0N7S9</accession>
<feature type="compositionally biased region" description="Polar residues" evidence="1">
    <location>
        <begin position="55"/>
        <end position="64"/>
    </location>
</feature>
<reference evidence="3" key="1">
    <citation type="submission" date="2016-10" db="EMBL/GenBank/DDBJ databases">
        <authorList>
            <person name="Jeantristanb JTB J.-T."/>
            <person name="Ricardo R."/>
        </authorList>
    </citation>
    <scope>NUCLEOTIDE SEQUENCE [LARGE SCALE GENOMIC DNA]</scope>
</reference>
<proteinExistence type="predicted"/>
<feature type="compositionally biased region" description="Low complexity" evidence="1">
    <location>
        <begin position="7"/>
        <end position="20"/>
    </location>
</feature>
<evidence type="ECO:0000256" key="1">
    <source>
        <dbReference type="SAM" id="MobiDB-lite"/>
    </source>
</evidence>
<protein>
    <submittedName>
        <fullName evidence="2">BZ3500_MvSof-1268-A1-R1_Chr11-2g03417 protein</fullName>
    </submittedName>
</protein>
<dbReference type="OrthoDB" id="10531939at2759"/>
<feature type="region of interest" description="Disordered" evidence="1">
    <location>
        <begin position="1"/>
        <end position="64"/>
    </location>
</feature>
<evidence type="ECO:0000313" key="3">
    <source>
        <dbReference type="Proteomes" id="UP000249723"/>
    </source>
</evidence>